<dbReference type="OrthoDB" id="2015551at2759"/>
<accession>A0A151ZEF6</accession>
<gene>
    <name evidence="2" type="ORF">DLAC_06261</name>
</gene>
<evidence type="ECO:0000259" key="1">
    <source>
        <dbReference type="Pfam" id="PF00080"/>
    </source>
</evidence>
<dbReference type="GO" id="GO:0005507">
    <property type="term" value="F:copper ion binding"/>
    <property type="evidence" value="ECO:0007669"/>
    <property type="project" value="InterPro"/>
</dbReference>
<dbReference type="STRING" id="361077.A0A151ZEF6"/>
<dbReference type="Pfam" id="PF00080">
    <property type="entry name" value="Sod_Cu"/>
    <property type="match status" value="1"/>
</dbReference>
<reference evidence="2 3" key="1">
    <citation type="submission" date="2015-12" db="EMBL/GenBank/DDBJ databases">
        <title>Dictyostelia acquired genes for synthesis and detection of signals that induce cell-type specialization by lateral gene transfer from prokaryotes.</title>
        <authorList>
            <person name="Gloeckner G."/>
            <person name="Schaap P."/>
        </authorList>
    </citation>
    <scope>NUCLEOTIDE SEQUENCE [LARGE SCALE GENOMIC DNA]</scope>
    <source>
        <strain evidence="2 3">TK</strain>
    </source>
</reference>
<dbReference type="InterPro" id="IPR024134">
    <property type="entry name" value="SOD_Cu/Zn_/chaperone"/>
</dbReference>
<organism evidence="2 3">
    <name type="scientific">Tieghemostelium lacteum</name>
    <name type="common">Slime mold</name>
    <name type="synonym">Dictyostelium lacteum</name>
    <dbReference type="NCBI Taxonomy" id="361077"/>
    <lineage>
        <taxon>Eukaryota</taxon>
        <taxon>Amoebozoa</taxon>
        <taxon>Evosea</taxon>
        <taxon>Eumycetozoa</taxon>
        <taxon>Dictyostelia</taxon>
        <taxon>Dictyosteliales</taxon>
        <taxon>Raperosteliaceae</taxon>
        <taxon>Tieghemostelium</taxon>
    </lineage>
</organism>
<feature type="domain" description="Superoxide dismutase copper/zinc binding" evidence="1">
    <location>
        <begin position="200"/>
        <end position="325"/>
    </location>
</feature>
<proteinExistence type="predicted"/>
<comment type="caution">
    <text evidence="2">The sequence shown here is derived from an EMBL/GenBank/DDBJ whole genome shotgun (WGS) entry which is preliminary data.</text>
</comment>
<dbReference type="GO" id="GO:0006801">
    <property type="term" value="P:superoxide metabolic process"/>
    <property type="evidence" value="ECO:0007669"/>
    <property type="project" value="InterPro"/>
</dbReference>
<evidence type="ECO:0000313" key="3">
    <source>
        <dbReference type="Proteomes" id="UP000076078"/>
    </source>
</evidence>
<dbReference type="Proteomes" id="UP000076078">
    <property type="component" value="Unassembled WGS sequence"/>
</dbReference>
<dbReference type="InParanoid" id="A0A151ZEF6"/>
<dbReference type="InterPro" id="IPR036423">
    <property type="entry name" value="SOD-like_Cu/Zn_dom_sf"/>
</dbReference>
<dbReference type="PANTHER" id="PTHR10003">
    <property type="entry name" value="SUPEROXIDE DISMUTASE CU-ZN -RELATED"/>
    <property type="match status" value="1"/>
</dbReference>
<evidence type="ECO:0000313" key="2">
    <source>
        <dbReference type="EMBL" id="KYQ92299.1"/>
    </source>
</evidence>
<dbReference type="EMBL" id="LODT01000029">
    <property type="protein sequence ID" value="KYQ92299.1"/>
    <property type="molecule type" value="Genomic_DNA"/>
</dbReference>
<keyword evidence="3" id="KW-1185">Reference proteome</keyword>
<name>A0A151ZEF6_TIELA</name>
<dbReference type="AlphaFoldDB" id="A0A151ZEF6"/>
<dbReference type="Gene3D" id="2.60.40.200">
    <property type="entry name" value="Superoxide dismutase, copper/zinc binding domain"/>
    <property type="match status" value="1"/>
</dbReference>
<dbReference type="SUPFAM" id="SSF49329">
    <property type="entry name" value="Cu,Zn superoxide dismutase-like"/>
    <property type="match status" value="2"/>
</dbReference>
<protein>
    <submittedName>
        <fullName evidence="2">Superoxide dismutase</fullName>
    </submittedName>
</protein>
<dbReference type="InterPro" id="IPR001424">
    <property type="entry name" value="SOD_Cu_Zn_dom"/>
</dbReference>
<sequence>MVIIKNTFKNLNTFVLYYYIKFIFDINGQVFFAYNKNQQLYINIEASGKDFDEQASRGGIIHNIGNLDSKLSQSTVFLSKGNTLDCNVNGVLGNFKSDSKKTLSGREIRGVNSYVGLLFTIYENPIDCSQPFHYEDLGEVLASCVVGIGNLNASGIPDNIKNLVDNTLPNGAANQSPTNDGKKSCSCRITPTSHGNAKINGTVYFENIDGSTTVTAKIYGLEAGSIHGMHLHSFGDLSSGDGASIGGHWKDSTQTHALPENSTRDNGDLPNLCTYRDSVAYFRWKTQYFPHLSENNMLGRSIAIHEKRDNGTAGSFGERIAWCVIGIANSQEASPISDIPSEIDFNNPLCPYAAQLTKPPTPTKEVFSEESLYSQSSILEITSTLSLIFLIHLFLF</sequence>
<dbReference type="FunCoup" id="A0A151ZEF6">
    <property type="interactions" value="93"/>
</dbReference>